<dbReference type="AlphaFoldDB" id="A0A8S9SFQ3"/>
<comment type="caution">
    <text evidence="1">The sequence shown here is derived from an EMBL/GenBank/DDBJ whole genome shotgun (WGS) entry which is preliminary data.</text>
</comment>
<reference evidence="1" key="1">
    <citation type="submission" date="2019-12" db="EMBL/GenBank/DDBJ databases">
        <title>Genome sequencing and annotation of Brassica cretica.</title>
        <authorList>
            <person name="Studholme D.J."/>
            <person name="Sarris P."/>
        </authorList>
    </citation>
    <scope>NUCLEOTIDE SEQUENCE</scope>
    <source>
        <strain evidence="1">PFS-109/04</strain>
        <tissue evidence="1">Leaf</tissue>
    </source>
</reference>
<evidence type="ECO:0000313" key="2">
    <source>
        <dbReference type="Proteomes" id="UP000712600"/>
    </source>
</evidence>
<dbReference type="Proteomes" id="UP000712600">
    <property type="component" value="Unassembled WGS sequence"/>
</dbReference>
<protein>
    <submittedName>
        <fullName evidence="1">Uncharacterized protein</fullName>
    </submittedName>
</protein>
<name>A0A8S9SFQ3_BRACR</name>
<accession>A0A8S9SFQ3</accession>
<gene>
    <name evidence="1" type="ORF">F2Q69_00036102</name>
</gene>
<proteinExistence type="predicted"/>
<dbReference type="EMBL" id="QGKX02000004">
    <property type="protein sequence ID" value="KAF3600572.1"/>
    <property type="molecule type" value="Genomic_DNA"/>
</dbReference>
<evidence type="ECO:0000313" key="1">
    <source>
        <dbReference type="EMBL" id="KAF3600572.1"/>
    </source>
</evidence>
<organism evidence="1 2">
    <name type="scientific">Brassica cretica</name>
    <name type="common">Mustard</name>
    <dbReference type="NCBI Taxonomy" id="69181"/>
    <lineage>
        <taxon>Eukaryota</taxon>
        <taxon>Viridiplantae</taxon>
        <taxon>Streptophyta</taxon>
        <taxon>Embryophyta</taxon>
        <taxon>Tracheophyta</taxon>
        <taxon>Spermatophyta</taxon>
        <taxon>Magnoliopsida</taxon>
        <taxon>eudicotyledons</taxon>
        <taxon>Gunneridae</taxon>
        <taxon>Pentapetalae</taxon>
        <taxon>rosids</taxon>
        <taxon>malvids</taxon>
        <taxon>Brassicales</taxon>
        <taxon>Brassicaceae</taxon>
        <taxon>Brassiceae</taxon>
        <taxon>Brassica</taxon>
    </lineage>
</organism>
<sequence>MANGSLLLGDSKAVRCSVTGVLLTPGKATSASSVMANGSLFLGDSKAVRCSVTGVLPPSKFDF</sequence>